<keyword evidence="3" id="KW-1185">Reference proteome</keyword>
<name>A0A9W6U2H7_9STRA</name>
<dbReference type="OrthoDB" id="121615at2759"/>
<dbReference type="AlphaFoldDB" id="A0A9W6U2H7"/>
<reference evidence="2" key="1">
    <citation type="submission" date="2023-04" db="EMBL/GenBank/DDBJ databases">
        <title>Phytophthora fragariaefolia NBRC 109709.</title>
        <authorList>
            <person name="Ichikawa N."/>
            <person name="Sato H."/>
            <person name="Tonouchi N."/>
        </authorList>
    </citation>
    <scope>NUCLEOTIDE SEQUENCE</scope>
    <source>
        <strain evidence="2">NBRC 109709</strain>
    </source>
</reference>
<keyword evidence="1" id="KW-0472">Membrane</keyword>
<protein>
    <submittedName>
        <fullName evidence="2">Unnamed protein product</fullName>
    </submittedName>
</protein>
<keyword evidence="1" id="KW-0812">Transmembrane</keyword>
<sequence>MSGFRAQVATVVRVLVQRWESIQVELHGSYSVERLVSMKKYRESTCVWRSLMVLGTLPLLPLICAAVVDALPMQSPDLGLAHSGTVWVRGTLVTIFDSYALSWMFCLYVPELDISGPFNIIFQQVTAVWQTPVAALVPVFKIIQKNAYCRLLRGKDDLKPELVTFNIEVTHALFISSTMQHLQSVKSSAMLTTLDFIQMLTSVFDLSLMLKNIRNTTNESTDQAIACALKIASRYPELTEPTMPTKRSFISKSDIFRLSGSSTNSITNFAGITRVAPIGVESNIGLVPNCPVGDLIRSQHASLKDSASVSDITTLTLVEQMSPQQRHSLLHKVLQVMFFVEFLLLTEFSKAIIPAAYSEWLRKNRLFQQCGISLY</sequence>
<keyword evidence="1" id="KW-1133">Transmembrane helix</keyword>
<evidence type="ECO:0000313" key="2">
    <source>
        <dbReference type="EMBL" id="GMF27490.1"/>
    </source>
</evidence>
<accession>A0A9W6U2H7</accession>
<feature type="transmembrane region" description="Helical" evidence="1">
    <location>
        <begin position="47"/>
        <end position="68"/>
    </location>
</feature>
<evidence type="ECO:0000256" key="1">
    <source>
        <dbReference type="SAM" id="Phobius"/>
    </source>
</evidence>
<dbReference type="EMBL" id="BSXT01000438">
    <property type="protein sequence ID" value="GMF27490.1"/>
    <property type="molecule type" value="Genomic_DNA"/>
</dbReference>
<organism evidence="2 3">
    <name type="scientific">Phytophthora fragariaefolia</name>
    <dbReference type="NCBI Taxonomy" id="1490495"/>
    <lineage>
        <taxon>Eukaryota</taxon>
        <taxon>Sar</taxon>
        <taxon>Stramenopiles</taxon>
        <taxon>Oomycota</taxon>
        <taxon>Peronosporomycetes</taxon>
        <taxon>Peronosporales</taxon>
        <taxon>Peronosporaceae</taxon>
        <taxon>Phytophthora</taxon>
    </lineage>
</organism>
<evidence type="ECO:0000313" key="3">
    <source>
        <dbReference type="Proteomes" id="UP001165121"/>
    </source>
</evidence>
<comment type="caution">
    <text evidence="2">The sequence shown here is derived from an EMBL/GenBank/DDBJ whole genome shotgun (WGS) entry which is preliminary data.</text>
</comment>
<dbReference type="Proteomes" id="UP001165121">
    <property type="component" value="Unassembled WGS sequence"/>
</dbReference>
<gene>
    <name evidence="2" type="ORF">Pfra01_000547200</name>
</gene>
<proteinExistence type="predicted"/>